<dbReference type="NCBIfam" id="TIGR00966">
    <property type="entry name" value="transloc_SecF"/>
    <property type="match status" value="1"/>
</dbReference>
<evidence type="ECO:0000259" key="10">
    <source>
        <dbReference type="Pfam" id="PF02355"/>
    </source>
</evidence>
<keyword evidence="8 9" id="KW-0472">Membrane</keyword>
<feature type="transmembrane region" description="Helical" evidence="9">
    <location>
        <begin position="188"/>
        <end position="209"/>
    </location>
</feature>
<evidence type="ECO:0000256" key="9">
    <source>
        <dbReference type="HAMAP-Rule" id="MF_01464"/>
    </source>
</evidence>
<evidence type="ECO:0000256" key="1">
    <source>
        <dbReference type="ARBA" id="ARBA00004651"/>
    </source>
</evidence>
<dbReference type="HAMAP" id="MF_01464_B">
    <property type="entry name" value="SecF_B"/>
    <property type="match status" value="1"/>
</dbReference>
<evidence type="ECO:0000313" key="11">
    <source>
        <dbReference type="EMBL" id="MFC3146032.1"/>
    </source>
</evidence>
<comment type="subcellular location">
    <subcellularLocation>
        <location evidence="1 9">Cell membrane</location>
        <topology evidence="1 9">Multi-pass membrane protein</topology>
    </subcellularLocation>
</comment>
<keyword evidence="2 9" id="KW-0813">Transport</keyword>
<gene>
    <name evidence="9 11" type="primary">secF</name>
    <name evidence="11" type="ORF">ACFOEN_00090</name>
</gene>
<sequence>MELFRIKRDIPFMRHALAFNIFSFITFALAVFFLWSKGLNLSIEFTGGAVVEARYEQPANVEGIRKAMEAQGVGEPLVTLFGSSRDVLIRLSARDMQKDAFSRVKDNGVRTIDADRIIENVLRAGGPLVKEPFTQADGTVVQKEKVQRVELISGQVGRELYEAGALALLVVCIGIMIYLAFRFEWKFAVAAIIANLHDIVIILGVFAFFQWEFSLAVLAAVLAVLGYSVNESVIIADRIRENFRKMRKASVTEVIDNAITSTISRTIITHGTTETMVIFMLLFGGPVLHYFAVALTIGIVFGIYSSVLVMAPITKWLGISREDLIKPIKKEGEDQPELEFPEPRP</sequence>
<evidence type="ECO:0000256" key="2">
    <source>
        <dbReference type="ARBA" id="ARBA00022448"/>
    </source>
</evidence>
<keyword evidence="12" id="KW-1185">Reference proteome</keyword>
<keyword evidence="7 9" id="KW-0811">Translocation</keyword>
<dbReference type="PANTHER" id="PTHR30081">
    <property type="entry name" value="PROTEIN-EXPORT MEMBRANE PROTEIN SEC"/>
    <property type="match status" value="1"/>
</dbReference>
<evidence type="ECO:0000256" key="4">
    <source>
        <dbReference type="ARBA" id="ARBA00022692"/>
    </source>
</evidence>
<keyword evidence="3 9" id="KW-1003">Cell membrane</keyword>
<evidence type="ECO:0000256" key="6">
    <source>
        <dbReference type="ARBA" id="ARBA00022989"/>
    </source>
</evidence>
<dbReference type="Proteomes" id="UP001595556">
    <property type="component" value="Unassembled WGS sequence"/>
</dbReference>
<dbReference type="NCBIfam" id="TIGR00916">
    <property type="entry name" value="2A0604s01"/>
    <property type="match status" value="1"/>
</dbReference>
<keyword evidence="5 9" id="KW-0653">Protein transport</keyword>
<comment type="function">
    <text evidence="9">Part of the Sec protein translocase complex. Interacts with the SecYEG preprotein conducting channel. SecDF uses the proton motive force (PMF) to complete protein translocation after the ATP-dependent function of SecA.</text>
</comment>
<dbReference type="InterPro" id="IPR005665">
    <property type="entry name" value="SecF_bac"/>
</dbReference>
<feature type="transmembrane region" description="Helical" evidence="9">
    <location>
        <begin position="290"/>
        <end position="311"/>
    </location>
</feature>
<evidence type="ECO:0000256" key="5">
    <source>
        <dbReference type="ARBA" id="ARBA00022927"/>
    </source>
</evidence>
<dbReference type="EMBL" id="JBHRTI010000001">
    <property type="protein sequence ID" value="MFC3146032.1"/>
    <property type="molecule type" value="Genomic_DNA"/>
</dbReference>
<evidence type="ECO:0000256" key="3">
    <source>
        <dbReference type="ARBA" id="ARBA00022475"/>
    </source>
</evidence>
<protein>
    <recommendedName>
        <fullName evidence="9">Protein-export membrane protein SecF</fullName>
    </recommendedName>
</protein>
<feature type="transmembrane region" description="Helical" evidence="9">
    <location>
        <begin position="215"/>
        <end position="236"/>
    </location>
</feature>
<evidence type="ECO:0000256" key="7">
    <source>
        <dbReference type="ARBA" id="ARBA00023010"/>
    </source>
</evidence>
<comment type="similarity">
    <text evidence="9">Belongs to the SecD/SecF family. SecF subfamily.</text>
</comment>
<dbReference type="Pfam" id="PF02355">
    <property type="entry name" value="SecD_SecF_C"/>
    <property type="match status" value="1"/>
</dbReference>
<dbReference type="PRINTS" id="PR01755">
    <property type="entry name" value="SECFTRNLCASE"/>
</dbReference>
<evidence type="ECO:0000256" key="8">
    <source>
        <dbReference type="ARBA" id="ARBA00023136"/>
    </source>
</evidence>
<dbReference type="InterPro" id="IPR022645">
    <property type="entry name" value="SecD/SecF_bac"/>
</dbReference>
<name>A0ABV7H1Z4_9BURK</name>
<keyword evidence="4 9" id="KW-0812">Transmembrane</keyword>
<dbReference type="InterPro" id="IPR022646">
    <property type="entry name" value="SecD/SecF_CS"/>
</dbReference>
<accession>A0ABV7H1Z4</accession>
<dbReference type="InterPro" id="IPR022813">
    <property type="entry name" value="SecD/SecF_arch_bac"/>
</dbReference>
<comment type="caution">
    <text evidence="9">Lacks conserved residue(s) required for the propagation of feature annotation.</text>
</comment>
<dbReference type="SUPFAM" id="SSF82866">
    <property type="entry name" value="Multidrug efflux transporter AcrB transmembrane domain"/>
    <property type="match status" value="1"/>
</dbReference>
<evidence type="ECO:0000313" key="12">
    <source>
        <dbReference type="Proteomes" id="UP001595556"/>
    </source>
</evidence>
<reference evidence="12" key="1">
    <citation type="journal article" date="2019" name="Int. J. Syst. Evol. Microbiol.">
        <title>The Global Catalogue of Microorganisms (GCM) 10K type strain sequencing project: providing services to taxonomists for standard genome sequencing and annotation.</title>
        <authorList>
            <consortium name="The Broad Institute Genomics Platform"/>
            <consortium name="The Broad Institute Genome Sequencing Center for Infectious Disease"/>
            <person name="Wu L."/>
            <person name="Ma J."/>
        </authorList>
    </citation>
    <scope>NUCLEOTIDE SEQUENCE [LARGE SCALE GENOMIC DNA]</scope>
    <source>
        <strain evidence="12">KCTC 52168</strain>
    </source>
</reference>
<proteinExistence type="inferred from homology"/>
<comment type="caution">
    <text evidence="11">The sequence shown here is derived from an EMBL/GenBank/DDBJ whole genome shotgun (WGS) entry which is preliminary data.</text>
</comment>
<dbReference type="InterPro" id="IPR055344">
    <property type="entry name" value="SecD_SecF_C_bact"/>
</dbReference>
<feature type="transmembrane region" description="Helical" evidence="9">
    <location>
        <begin position="12"/>
        <end position="35"/>
    </location>
</feature>
<dbReference type="RefSeq" id="WP_377300322.1">
    <property type="nucleotide sequence ID" value="NZ_CP180191.1"/>
</dbReference>
<keyword evidence="6 9" id="KW-1133">Transmembrane helix</keyword>
<dbReference type="Pfam" id="PF07549">
    <property type="entry name" value="Sec_GG"/>
    <property type="match status" value="1"/>
</dbReference>
<dbReference type="Gene3D" id="1.20.1640.10">
    <property type="entry name" value="Multidrug efflux transporter AcrB transmembrane domain"/>
    <property type="match status" value="1"/>
</dbReference>
<comment type="subunit">
    <text evidence="9">Forms a complex with SecD. Part of the essential Sec protein translocation apparatus which comprises SecA, SecYEG and auxiliary proteins SecDF-YajC and YidC.</text>
</comment>
<organism evidence="11 12">
    <name type="scientific">Piscinibacterium candidicorallinum</name>
    <dbReference type="NCBI Taxonomy" id="1793872"/>
    <lineage>
        <taxon>Bacteria</taxon>
        <taxon>Pseudomonadati</taxon>
        <taxon>Pseudomonadota</taxon>
        <taxon>Betaproteobacteria</taxon>
        <taxon>Burkholderiales</taxon>
        <taxon>Piscinibacterium</taxon>
    </lineage>
</organism>
<dbReference type="PANTHER" id="PTHR30081:SF8">
    <property type="entry name" value="PROTEIN TRANSLOCASE SUBUNIT SECF"/>
    <property type="match status" value="1"/>
</dbReference>
<dbReference type="InterPro" id="IPR048634">
    <property type="entry name" value="SecD_SecF_C"/>
</dbReference>
<feature type="transmembrane region" description="Helical" evidence="9">
    <location>
        <begin position="163"/>
        <end position="181"/>
    </location>
</feature>
<feature type="domain" description="Protein export membrane protein SecD/SecF C-terminal" evidence="10">
    <location>
        <begin position="141"/>
        <end position="318"/>
    </location>
</feature>